<evidence type="ECO:0000313" key="2">
    <source>
        <dbReference type="EMBL" id="EDO32573.1"/>
    </source>
</evidence>
<dbReference type="HOGENOM" id="CLU_025711_4_5_1"/>
<dbReference type="AlphaFoldDB" id="A7SUR8"/>
<dbReference type="OrthoDB" id="419598at2759"/>
<organism evidence="2 3">
    <name type="scientific">Nematostella vectensis</name>
    <name type="common">Starlet sea anemone</name>
    <dbReference type="NCBI Taxonomy" id="45351"/>
    <lineage>
        <taxon>Eukaryota</taxon>
        <taxon>Metazoa</taxon>
        <taxon>Cnidaria</taxon>
        <taxon>Anthozoa</taxon>
        <taxon>Hexacorallia</taxon>
        <taxon>Actiniaria</taxon>
        <taxon>Edwardsiidae</taxon>
        <taxon>Nematostella</taxon>
    </lineage>
</organism>
<dbReference type="PANTHER" id="PTHR15020">
    <property type="entry name" value="FLAVIN REDUCTASE-RELATED"/>
    <property type="match status" value="1"/>
</dbReference>
<dbReference type="EMBL" id="DS469818">
    <property type="protein sequence ID" value="EDO32573.1"/>
    <property type="molecule type" value="Genomic_DNA"/>
</dbReference>
<dbReference type="InterPro" id="IPR016040">
    <property type="entry name" value="NAD(P)-bd_dom"/>
</dbReference>
<dbReference type="InParanoid" id="A7SUR8"/>
<dbReference type="Pfam" id="PF13460">
    <property type="entry name" value="NAD_binding_10"/>
    <property type="match status" value="1"/>
</dbReference>
<dbReference type="SUPFAM" id="SSF51735">
    <property type="entry name" value="NAD(P)-binding Rossmann-fold domains"/>
    <property type="match status" value="1"/>
</dbReference>
<dbReference type="PANTHER" id="PTHR15020:SF50">
    <property type="entry name" value="UPF0659 PROTEIN YMR090W"/>
    <property type="match status" value="1"/>
</dbReference>
<dbReference type="eggNOG" id="ENOG502QRBH">
    <property type="taxonomic scope" value="Eukaryota"/>
</dbReference>
<proteinExistence type="predicted"/>
<feature type="domain" description="NAD(P)-binding" evidence="1">
    <location>
        <begin position="14"/>
        <end position="209"/>
    </location>
</feature>
<dbReference type="OMA" id="ETEICRA"/>
<keyword evidence="3" id="KW-1185">Reference proteome</keyword>
<sequence>MAAVQASKKVVVFGGTGKTGLHVVQQALDRGHHVTVIARSPEKMTIKNDNLVVVKGDIFDIESFSPSFEGKDAILSTFGTAFHSIFNPTTEYSESMKGILQTMKKHGVNRLIVETSWGTEATPGGPFSLEWIIKPLLLNGMLKDMGVMEHMIEKEEGINYTIVRPAGLTNDPPNGKYKIEEGVYCNKTGTTHRIPRADVAACMLNCLDTDQYDKKGIAIATLIEPS</sequence>
<evidence type="ECO:0000313" key="3">
    <source>
        <dbReference type="Proteomes" id="UP000001593"/>
    </source>
</evidence>
<protein>
    <recommendedName>
        <fullName evidence="1">NAD(P)-binding domain-containing protein</fullName>
    </recommendedName>
</protein>
<dbReference type="InterPro" id="IPR036291">
    <property type="entry name" value="NAD(P)-bd_dom_sf"/>
</dbReference>
<dbReference type="CDD" id="cd05244">
    <property type="entry name" value="BVR-B_like_SDR_a"/>
    <property type="match status" value="1"/>
</dbReference>
<dbReference type="Gene3D" id="3.40.50.720">
    <property type="entry name" value="NAD(P)-binding Rossmann-like Domain"/>
    <property type="match status" value="1"/>
</dbReference>
<dbReference type="KEGG" id="nve:5503663"/>
<reference evidence="2 3" key="1">
    <citation type="journal article" date="2007" name="Science">
        <title>Sea anemone genome reveals ancestral eumetazoan gene repertoire and genomic organization.</title>
        <authorList>
            <person name="Putnam N.H."/>
            <person name="Srivastava M."/>
            <person name="Hellsten U."/>
            <person name="Dirks B."/>
            <person name="Chapman J."/>
            <person name="Salamov A."/>
            <person name="Terry A."/>
            <person name="Shapiro H."/>
            <person name="Lindquist E."/>
            <person name="Kapitonov V.V."/>
            <person name="Jurka J."/>
            <person name="Genikhovich G."/>
            <person name="Grigoriev I.V."/>
            <person name="Lucas S.M."/>
            <person name="Steele R.E."/>
            <person name="Finnerty J.R."/>
            <person name="Technau U."/>
            <person name="Martindale M.Q."/>
            <person name="Rokhsar D.S."/>
        </authorList>
    </citation>
    <scope>NUCLEOTIDE SEQUENCE [LARGE SCALE GENOMIC DNA]</scope>
    <source>
        <strain evidence="3">CH2 X CH6</strain>
    </source>
</reference>
<dbReference type="GO" id="GO:0003824">
    <property type="term" value="F:catalytic activity"/>
    <property type="evidence" value="ECO:0007669"/>
    <property type="project" value="UniProtKB-ARBA"/>
</dbReference>
<dbReference type="STRING" id="45351.A7SUR8"/>
<name>A7SUR8_NEMVE</name>
<evidence type="ECO:0000259" key="1">
    <source>
        <dbReference type="Pfam" id="PF13460"/>
    </source>
</evidence>
<accession>A7SUR8</accession>
<gene>
    <name evidence="2" type="ORF">NEMVEDRAFT_v1g217783</name>
</gene>
<dbReference type="PhylomeDB" id="A7SUR8"/>
<dbReference type="Proteomes" id="UP000001593">
    <property type="component" value="Unassembled WGS sequence"/>
</dbReference>